<dbReference type="Pfam" id="PF00789">
    <property type="entry name" value="UBX"/>
    <property type="match status" value="1"/>
</dbReference>
<dbReference type="OrthoDB" id="440781at2759"/>
<feature type="compositionally biased region" description="Pro residues" evidence="1">
    <location>
        <begin position="213"/>
        <end position="226"/>
    </location>
</feature>
<reference evidence="3 4" key="1">
    <citation type="submission" date="2018-03" db="EMBL/GenBank/DDBJ databases">
        <authorList>
            <person name="Guldener U."/>
        </authorList>
    </citation>
    <scope>NUCLEOTIDE SEQUENCE [LARGE SCALE GENOMIC DNA]</scope>
    <source>
        <strain evidence="3 4">NBRC100155</strain>
    </source>
</reference>
<feature type="region of interest" description="Disordered" evidence="1">
    <location>
        <begin position="1"/>
        <end position="59"/>
    </location>
</feature>
<dbReference type="GO" id="GO:0005634">
    <property type="term" value="C:nucleus"/>
    <property type="evidence" value="ECO:0007669"/>
    <property type="project" value="TreeGrafter"/>
</dbReference>
<dbReference type="Proteomes" id="UP000324022">
    <property type="component" value="Unassembled WGS sequence"/>
</dbReference>
<dbReference type="PANTHER" id="PTHR46467:SF1">
    <property type="entry name" value="TETHER CONTAINING UBX DOMAIN FOR GLUT4"/>
    <property type="match status" value="1"/>
</dbReference>
<dbReference type="GO" id="GO:0006886">
    <property type="term" value="P:intracellular protein transport"/>
    <property type="evidence" value="ECO:0007669"/>
    <property type="project" value="TreeGrafter"/>
</dbReference>
<name>A0A5C3EI12_9BASI</name>
<dbReference type="Gene3D" id="3.10.20.90">
    <property type="entry name" value="Phosphatidylinositol 3-kinase Catalytic Subunit, Chain A, domain 1"/>
    <property type="match status" value="1"/>
</dbReference>
<protein>
    <recommendedName>
        <fullName evidence="2">UBX domain-containing protein</fullName>
    </recommendedName>
</protein>
<dbReference type="SMART" id="SM00166">
    <property type="entry name" value="UBX"/>
    <property type="match status" value="1"/>
</dbReference>
<organism evidence="3 4">
    <name type="scientific">Ustilago trichophora</name>
    <dbReference type="NCBI Taxonomy" id="86804"/>
    <lineage>
        <taxon>Eukaryota</taxon>
        <taxon>Fungi</taxon>
        <taxon>Dikarya</taxon>
        <taxon>Basidiomycota</taxon>
        <taxon>Ustilaginomycotina</taxon>
        <taxon>Ustilaginomycetes</taxon>
        <taxon>Ustilaginales</taxon>
        <taxon>Ustilaginaceae</taxon>
        <taxon>Ustilago</taxon>
    </lineage>
</organism>
<dbReference type="GO" id="GO:0012506">
    <property type="term" value="C:vesicle membrane"/>
    <property type="evidence" value="ECO:0007669"/>
    <property type="project" value="TreeGrafter"/>
</dbReference>
<evidence type="ECO:0000256" key="1">
    <source>
        <dbReference type="SAM" id="MobiDB-lite"/>
    </source>
</evidence>
<dbReference type="PANTHER" id="PTHR46467">
    <property type="entry name" value="TETHER CONTAINING UBX DOMAIN FOR GLUT4"/>
    <property type="match status" value="1"/>
</dbReference>
<gene>
    <name evidence="3" type="ORF">UTRI_05687</name>
</gene>
<evidence type="ECO:0000313" key="4">
    <source>
        <dbReference type="Proteomes" id="UP000324022"/>
    </source>
</evidence>
<dbReference type="EMBL" id="OOIN01000032">
    <property type="protein sequence ID" value="SPO30223.1"/>
    <property type="molecule type" value="Genomic_DNA"/>
</dbReference>
<keyword evidence="4" id="KW-1185">Reference proteome</keyword>
<dbReference type="InterPro" id="IPR001012">
    <property type="entry name" value="UBX_dom"/>
</dbReference>
<evidence type="ECO:0000259" key="2">
    <source>
        <dbReference type="PROSITE" id="PS50033"/>
    </source>
</evidence>
<proteinExistence type="predicted"/>
<feature type="region of interest" description="Disordered" evidence="1">
    <location>
        <begin position="207"/>
        <end position="244"/>
    </location>
</feature>
<feature type="compositionally biased region" description="Low complexity" evidence="1">
    <location>
        <begin position="17"/>
        <end position="28"/>
    </location>
</feature>
<dbReference type="AlphaFoldDB" id="A0A5C3EI12"/>
<feature type="compositionally biased region" description="Low complexity" evidence="1">
    <location>
        <begin position="40"/>
        <end position="50"/>
    </location>
</feature>
<accession>A0A5C3EI12</accession>
<evidence type="ECO:0000313" key="3">
    <source>
        <dbReference type="EMBL" id="SPO30223.1"/>
    </source>
</evidence>
<feature type="domain" description="UBX" evidence="2">
    <location>
        <begin position="103"/>
        <end position="186"/>
    </location>
</feature>
<dbReference type="SUPFAM" id="SSF54236">
    <property type="entry name" value="Ubiquitin-like"/>
    <property type="match status" value="1"/>
</dbReference>
<sequence>MSSDQPNAPIASGSGSGTISSSFSSSSSDRGQVRVFLPPTTTISSSAHITAEADEDLKPTPEELKTAFRSTILQRNGPDAPLLTRALRERQEAQLGLHSSRNRTWDNVRIRIRFSDRTMIEKSFKETDTIDQVYSFLEESLDDTAKAKRVVIYTSPPKVEYNKADKKVKAKTLRELGLIPSAVVNLRWDQAEMNSNAFPAPLKPELKHQAQPLSPPPSFDQPPPSNTTPATTSDGRSAGKEAKPVPKWLKNIVSKSFTITTTITTGLL</sequence>
<dbReference type="PROSITE" id="PS50033">
    <property type="entry name" value="UBX"/>
    <property type="match status" value="1"/>
</dbReference>
<dbReference type="InterPro" id="IPR029071">
    <property type="entry name" value="Ubiquitin-like_domsf"/>
</dbReference>
<dbReference type="GO" id="GO:0005737">
    <property type="term" value="C:cytoplasm"/>
    <property type="evidence" value="ECO:0007669"/>
    <property type="project" value="TreeGrafter"/>
</dbReference>